<evidence type="ECO:0000256" key="1">
    <source>
        <dbReference type="SAM" id="Phobius"/>
    </source>
</evidence>
<evidence type="ECO:0000313" key="2">
    <source>
        <dbReference type="EMBL" id="TPE48589.1"/>
    </source>
</evidence>
<feature type="transmembrane region" description="Helical" evidence="1">
    <location>
        <begin position="394"/>
        <end position="416"/>
    </location>
</feature>
<keyword evidence="1" id="KW-1133">Transmembrane helix</keyword>
<proteinExistence type="predicted"/>
<keyword evidence="1" id="KW-0812">Transmembrane</keyword>
<keyword evidence="3" id="KW-1185">Reference proteome</keyword>
<evidence type="ECO:0008006" key="4">
    <source>
        <dbReference type="Google" id="ProtNLM"/>
    </source>
</evidence>
<dbReference type="EMBL" id="VFRR01000031">
    <property type="protein sequence ID" value="TPE48589.1"/>
    <property type="molecule type" value="Genomic_DNA"/>
</dbReference>
<comment type="caution">
    <text evidence="2">The sequence shown here is derived from an EMBL/GenBank/DDBJ whole genome shotgun (WGS) entry which is preliminary data.</text>
</comment>
<organism evidence="2 3">
    <name type="scientific">Maribrevibacterium harenarium</name>
    <dbReference type="NCBI Taxonomy" id="2589817"/>
    <lineage>
        <taxon>Bacteria</taxon>
        <taxon>Pseudomonadati</taxon>
        <taxon>Pseudomonadota</taxon>
        <taxon>Gammaproteobacteria</taxon>
        <taxon>Oceanospirillales</taxon>
        <taxon>Oceanospirillaceae</taxon>
        <taxon>Maribrevibacterium</taxon>
    </lineage>
</organism>
<feature type="transmembrane region" description="Helical" evidence="1">
    <location>
        <begin position="363"/>
        <end position="388"/>
    </location>
</feature>
<dbReference type="OrthoDB" id="5918829at2"/>
<evidence type="ECO:0000313" key="3">
    <source>
        <dbReference type="Proteomes" id="UP000315901"/>
    </source>
</evidence>
<dbReference type="Proteomes" id="UP000315901">
    <property type="component" value="Unassembled WGS sequence"/>
</dbReference>
<protein>
    <recommendedName>
        <fullName evidence="4">CorA-like Mg2+ transporter protein</fullName>
    </recommendedName>
</protein>
<keyword evidence="1" id="KW-0472">Membrane</keyword>
<accession>A0A501WG98</accession>
<dbReference type="RefSeq" id="WP_140590008.1">
    <property type="nucleotide sequence ID" value="NZ_VFRR01000031.1"/>
</dbReference>
<dbReference type="AlphaFoldDB" id="A0A501WG98"/>
<reference evidence="2 3" key="1">
    <citation type="submission" date="2019-06" db="EMBL/GenBank/DDBJ databases">
        <title>A novel bacterium of genus Marinomonas, isolated from coastal sand.</title>
        <authorList>
            <person name="Huang H."/>
            <person name="Mo K."/>
            <person name="Hu Y."/>
        </authorList>
    </citation>
    <scope>NUCLEOTIDE SEQUENCE [LARGE SCALE GENOMIC DNA]</scope>
    <source>
        <strain evidence="2 3">HB171799</strain>
    </source>
</reference>
<sequence>MKKYHWQGWGLLPLFISKTVFNKIVAAPGWFHWSEGLGQDQIKDLRRFYTRAAADLMRPMSSGRFVFTSMDGDTPLLTMVPTYSEQIGSASINVTKLQLIALGEVSLLYIHFESSSQFDMHAVSELNRVVFQWEPRTQAHQITRWRNQDGHVRPLKQQISDLIGIVLEQDSHYEEDAFGHELVNCSWIRQMDNSGLGENLCVSDLSAGINLSDPRYQLSDQEKKRLLDNQFSYWADWRCQFNLNRLVFVDQTEGDSALAFNLSGNNYYLDLLAAVIGQRATLNRFKDEMVLCSNKQRGNLYERIAIFRKQYKISNISTYPFAERLYQYLCYQTDLELVEEKTFVELEHNYALWKQEKEDSSNAVMLLVSLVAALLVPASSIATIMALSKSQMNLLYWSLSGGITLVTVLVMIWPPLKRYWKGRKS</sequence>
<name>A0A501WG98_9GAMM</name>
<gene>
    <name evidence="2" type="ORF">FJM67_13220</name>
</gene>